<dbReference type="PANTHER" id="PTHR30349:SF41">
    <property type="entry name" value="INTEGRASE_RECOMBINASE PROTEIN MJ0367-RELATED"/>
    <property type="match status" value="1"/>
</dbReference>
<comment type="similarity">
    <text evidence="1">Belongs to the 'phage' integrase family.</text>
</comment>
<feature type="domain" description="Core-binding (CB)" evidence="7">
    <location>
        <begin position="4"/>
        <end position="83"/>
    </location>
</feature>
<dbReference type="Pfam" id="PF00589">
    <property type="entry name" value="Phage_integrase"/>
    <property type="match status" value="1"/>
</dbReference>
<dbReference type="PROSITE" id="PS51900">
    <property type="entry name" value="CB"/>
    <property type="match status" value="1"/>
</dbReference>
<evidence type="ECO:0000259" key="7">
    <source>
        <dbReference type="PROSITE" id="PS51900"/>
    </source>
</evidence>
<dbReference type="GO" id="GO:0006310">
    <property type="term" value="P:DNA recombination"/>
    <property type="evidence" value="ECO:0007669"/>
    <property type="project" value="UniProtKB-KW"/>
</dbReference>
<evidence type="ECO:0000313" key="8">
    <source>
        <dbReference type="EMBL" id="MDI6452373.1"/>
    </source>
</evidence>
<dbReference type="Pfam" id="PF02899">
    <property type="entry name" value="Phage_int_SAM_1"/>
    <property type="match status" value="1"/>
</dbReference>
<proteinExistence type="inferred from homology"/>
<comment type="caution">
    <text evidence="8">The sequence shown here is derived from an EMBL/GenBank/DDBJ whole genome shotgun (WGS) entry which is preliminary data.</text>
</comment>
<dbReference type="SUPFAM" id="SSF56349">
    <property type="entry name" value="DNA breaking-rejoining enzymes"/>
    <property type="match status" value="1"/>
</dbReference>
<evidence type="ECO:0000256" key="1">
    <source>
        <dbReference type="ARBA" id="ARBA00008857"/>
    </source>
</evidence>
<dbReference type="Proteomes" id="UP001431532">
    <property type="component" value="Unassembled WGS sequence"/>
</dbReference>
<protein>
    <submittedName>
        <fullName evidence="8">Tyrosine-type recombinase/integrase</fullName>
    </submittedName>
</protein>
<accession>A0AAW6U8G8</accession>
<evidence type="ECO:0000256" key="3">
    <source>
        <dbReference type="ARBA" id="ARBA00023125"/>
    </source>
</evidence>
<sequence>MIDHPLKKLSEHYLNEQDLSKSTIKTYRICYKYYLMYLIEHDILYAKTSDVIRFRESLRKRGHSTYYIHTYICALKSLYRYLRENQHRLSFPTEYTYDIMLAVKNEKIKPHLKKPLLNLDEAKHLLIYTKEHRKIIYDYRNYAIIALMITAGLSSHEIIHLKKVDYQMIDDHHVLLIEKNGTRHKDTVYLSKGVVEAIDDYLIKRRKKENPYLFISQNQTTPEGYLSRTFFYYMFEKVIKKCGLEHTNITPHSLRHTAAYLNLLRGGSIESTKRLLRHVDIKSTLVYVDYIDKLNDHTAESIESFILKEDFFNHDDVDFFNHFFKVY</sequence>
<keyword evidence="9" id="KW-1185">Reference proteome</keyword>
<dbReference type="InterPro" id="IPR002104">
    <property type="entry name" value="Integrase_catalytic"/>
</dbReference>
<evidence type="ECO:0000256" key="5">
    <source>
        <dbReference type="PROSITE-ProRule" id="PRU01248"/>
    </source>
</evidence>
<gene>
    <name evidence="8" type="ORF">QJ521_02245</name>
</gene>
<dbReference type="PANTHER" id="PTHR30349">
    <property type="entry name" value="PHAGE INTEGRASE-RELATED"/>
    <property type="match status" value="1"/>
</dbReference>
<dbReference type="InterPro" id="IPR011010">
    <property type="entry name" value="DNA_brk_join_enz"/>
</dbReference>
<reference evidence="8" key="1">
    <citation type="submission" date="2023-05" db="EMBL/GenBank/DDBJ databases">
        <title>Mariniplasma microaerophilum sp. nov., a novel anaerobic mollicute isolated from terrestrial mud volcano, Taman Peninsula, Russia.</title>
        <authorList>
            <person name="Khomyakova M.A."/>
            <person name="Merkel A.Y."/>
            <person name="Slobodkin A.I."/>
        </authorList>
    </citation>
    <scope>NUCLEOTIDE SEQUENCE</scope>
    <source>
        <strain evidence="8">M4Ah</strain>
    </source>
</reference>
<evidence type="ECO:0000256" key="4">
    <source>
        <dbReference type="ARBA" id="ARBA00023172"/>
    </source>
</evidence>
<dbReference type="RefSeq" id="WP_282838788.1">
    <property type="nucleotide sequence ID" value="NZ_JASCXW010000004.1"/>
</dbReference>
<dbReference type="EMBL" id="JASCXW010000004">
    <property type="protein sequence ID" value="MDI6452373.1"/>
    <property type="molecule type" value="Genomic_DNA"/>
</dbReference>
<dbReference type="GO" id="GO:0003677">
    <property type="term" value="F:DNA binding"/>
    <property type="evidence" value="ECO:0007669"/>
    <property type="project" value="UniProtKB-UniRule"/>
</dbReference>
<dbReference type="InterPro" id="IPR013762">
    <property type="entry name" value="Integrase-like_cat_sf"/>
</dbReference>
<feature type="domain" description="Tyr recombinase" evidence="6">
    <location>
        <begin position="111"/>
        <end position="303"/>
    </location>
</feature>
<dbReference type="AlphaFoldDB" id="A0AAW6U8G8"/>
<evidence type="ECO:0000313" key="9">
    <source>
        <dbReference type="Proteomes" id="UP001431532"/>
    </source>
</evidence>
<name>A0AAW6U8G8_9MOLU</name>
<evidence type="ECO:0000259" key="6">
    <source>
        <dbReference type="PROSITE" id="PS51898"/>
    </source>
</evidence>
<keyword evidence="4" id="KW-0233">DNA recombination</keyword>
<dbReference type="InterPro" id="IPR050090">
    <property type="entry name" value="Tyrosine_recombinase_XerCD"/>
</dbReference>
<keyword evidence="3 5" id="KW-0238">DNA-binding</keyword>
<organism evidence="8 9">
    <name type="scientific">Peloplasma aerotolerans</name>
    <dbReference type="NCBI Taxonomy" id="3044389"/>
    <lineage>
        <taxon>Bacteria</taxon>
        <taxon>Bacillati</taxon>
        <taxon>Mycoplasmatota</taxon>
        <taxon>Mollicutes</taxon>
        <taxon>Acholeplasmatales</taxon>
        <taxon>Acholeplasmataceae</taxon>
        <taxon>Peloplasma</taxon>
    </lineage>
</organism>
<dbReference type="Gene3D" id="1.10.443.10">
    <property type="entry name" value="Intergrase catalytic core"/>
    <property type="match status" value="1"/>
</dbReference>
<dbReference type="InterPro" id="IPR044068">
    <property type="entry name" value="CB"/>
</dbReference>
<evidence type="ECO:0000256" key="2">
    <source>
        <dbReference type="ARBA" id="ARBA00022908"/>
    </source>
</evidence>
<dbReference type="InterPro" id="IPR010998">
    <property type="entry name" value="Integrase_recombinase_N"/>
</dbReference>
<dbReference type="PROSITE" id="PS51898">
    <property type="entry name" value="TYR_RECOMBINASE"/>
    <property type="match status" value="1"/>
</dbReference>
<dbReference type="Gene3D" id="1.10.150.130">
    <property type="match status" value="1"/>
</dbReference>
<keyword evidence="2" id="KW-0229">DNA integration</keyword>
<dbReference type="GO" id="GO:0015074">
    <property type="term" value="P:DNA integration"/>
    <property type="evidence" value="ECO:0007669"/>
    <property type="project" value="UniProtKB-KW"/>
</dbReference>
<dbReference type="InterPro" id="IPR004107">
    <property type="entry name" value="Integrase_SAM-like_N"/>
</dbReference>